<feature type="binding site" evidence="10">
    <location>
        <position position="255"/>
    </location>
    <ligand>
        <name>Mn(2+)</name>
        <dbReference type="ChEBI" id="CHEBI:29035"/>
    </ligand>
</feature>
<dbReference type="Gene3D" id="3.40.720.10">
    <property type="entry name" value="Alkaline Phosphatase, subunit A"/>
    <property type="match status" value="1"/>
</dbReference>
<protein>
    <submittedName>
        <fullName evidence="13">LTA synthase family protein</fullName>
    </submittedName>
</protein>
<evidence type="ECO:0000256" key="1">
    <source>
        <dbReference type="ARBA" id="ARBA00004651"/>
    </source>
</evidence>
<feature type="binding site" evidence="10">
    <location>
        <position position="297"/>
    </location>
    <ligand>
        <name>Mn(2+)</name>
        <dbReference type="ChEBI" id="CHEBI:29035"/>
    </ligand>
</feature>
<feature type="transmembrane region" description="Helical" evidence="11">
    <location>
        <begin position="121"/>
        <end position="141"/>
    </location>
</feature>
<dbReference type="PANTHER" id="PTHR47371">
    <property type="entry name" value="LIPOTEICHOIC ACID SYNTHASE"/>
    <property type="match status" value="1"/>
</dbReference>
<organism evidence="13 14">
    <name type="scientific">Anaerobacillus alkaliphilus</name>
    <dbReference type="NCBI Taxonomy" id="1548597"/>
    <lineage>
        <taxon>Bacteria</taxon>
        <taxon>Bacillati</taxon>
        <taxon>Bacillota</taxon>
        <taxon>Bacilli</taxon>
        <taxon>Bacillales</taxon>
        <taxon>Bacillaceae</taxon>
        <taxon>Anaerobacillus</taxon>
    </lineage>
</organism>
<reference evidence="13 14" key="1">
    <citation type="journal article" date="2019" name="Int. J. Syst. Evol. Microbiol.">
        <title>Anaerobacillus alkaliphilus sp. nov., a novel alkaliphilic and moderately halophilic bacterium.</title>
        <authorList>
            <person name="Borsodi A.K."/>
            <person name="Aszalos J.M."/>
            <person name="Bihari P."/>
            <person name="Nagy I."/>
            <person name="Schumann P."/>
            <person name="Sproer C."/>
            <person name="Kovacs A.L."/>
            <person name="Boka K."/>
            <person name="Dobosy P."/>
            <person name="Ovari M."/>
            <person name="Szili-Kovacs T."/>
            <person name="Toth E."/>
        </authorList>
    </citation>
    <scope>NUCLEOTIDE SEQUENCE [LARGE SCALE GENOMIC DNA]</scope>
    <source>
        <strain evidence="13 14">B16-10</strain>
    </source>
</reference>
<feature type="binding site" evidence="10">
    <location>
        <position position="471"/>
    </location>
    <ligand>
        <name>Mn(2+)</name>
        <dbReference type="ChEBI" id="CHEBI:29035"/>
    </ligand>
</feature>
<sequence length="620" mass="72132">MAFEKIKELLARNKFMSIAIFLLWIKTYFIYKIGFKIPTENVLQEFLLLINPLSSAVLLIGFCLFFKGKFKSIAIILLSLIGSVILYGNLVYYRFFADFLTWPVLFQTSNAKDLQGSAFELMSLFDLIIFADFFILLIILVKNKLPQIEPHRFDKVRVFSLALLIFLVNLAIAQIERPQLLTRAFDREMLVKNIGMVNYHIYDGFIQSKAKTQRVFASSSDIVEVRNYTMSNFKKPDSDLYGIAQDKNIILISMESIQSFVINNQVDGEEITPFLNSLINDSYYFENFYHQTSQGKTSDSEFIIANSLFGKNSGAVFFTHSGNEYEALPEILKKEGYYTSVMHANNKSFWNRDLMYEAFGYDYFFDIDSYEVTEENSVGWGLKDADFFEQSIAHLKLQPEPFYTKFITLTNHFPFELYEEDQLINELETNSRTLNQYVTTVRYMDHAIEVFFERLKAEGLYENSIFVLYGDHYGISDYHNRAMSQFLEKDEITPFDSVQLQRVPMYIHIPGHRNHETLQTVAGQIDVRPTILHLLGIENRNKIQFGTDLLSPYRNSYVVLRDGSFVTDTHVFTKDKCYLKSTGEEVDITDCEPFSQKAKLDLYYSDKVIYGDLLRFDLEE</sequence>
<evidence type="ECO:0000256" key="10">
    <source>
        <dbReference type="PIRSR" id="PIRSR005091-3"/>
    </source>
</evidence>
<keyword evidence="9" id="KW-0464">Manganese</keyword>
<evidence type="ECO:0000313" key="14">
    <source>
        <dbReference type="Proteomes" id="UP000290649"/>
    </source>
</evidence>
<proteinExistence type="inferred from homology"/>
<evidence type="ECO:0000256" key="9">
    <source>
        <dbReference type="PIRSR" id="PIRSR005091-2"/>
    </source>
</evidence>
<evidence type="ECO:0000313" key="13">
    <source>
        <dbReference type="EMBL" id="RXJ02100.1"/>
    </source>
</evidence>
<feature type="binding site" evidence="10">
    <location>
        <position position="472"/>
    </location>
    <ligand>
        <name>Mn(2+)</name>
        <dbReference type="ChEBI" id="CHEBI:29035"/>
    </ligand>
</feature>
<dbReference type="Gene3D" id="3.30.1120.170">
    <property type="match status" value="1"/>
</dbReference>
<comment type="caution">
    <text evidence="13">The sequence shown here is derived from an EMBL/GenBank/DDBJ whole genome shotgun (WGS) entry which is preliminary data.</text>
</comment>
<evidence type="ECO:0000256" key="8">
    <source>
        <dbReference type="PIRSR" id="PIRSR005091-1"/>
    </source>
</evidence>
<dbReference type="Pfam" id="PF00884">
    <property type="entry name" value="Sulfatase"/>
    <property type="match status" value="1"/>
</dbReference>
<keyword evidence="5 11" id="KW-1133">Transmembrane helix</keyword>
<dbReference type="InterPro" id="IPR017850">
    <property type="entry name" value="Alkaline_phosphatase_core_sf"/>
</dbReference>
<feature type="binding site" evidence="9">
    <location>
        <position position="412"/>
    </location>
    <ligand>
        <name>substrate</name>
    </ligand>
</feature>
<dbReference type="PIRSF" id="PIRSF005091">
    <property type="entry name" value="Mmb_sulf_HI1246"/>
    <property type="match status" value="1"/>
</dbReference>
<evidence type="ECO:0000256" key="5">
    <source>
        <dbReference type="ARBA" id="ARBA00022989"/>
    </source>
</evidence>
<dbReference type="PANTHER" id="PTHR47371:SF1">
    <property type="entry name" value="LIPOTEICHOIC ACID SYNTHASE-LIKE YQGS"/>
    <property type="match status" value="1"/>
</dbReference>
<feature type="transmembrane region" description="Helical" evidence="11">
    <location>
        <begin position="46"/>
        <end position="66"/>
    </location>
</feature>
<dbReference type="Proteomes" id="UP000290649">
    <property type="component" value="Unassembled WGS sequence"/>
</dbReference>
<evidence type="ECO:0000256" key="7">
    <source>
        <dbReference type="PIRNR" id="PIRNR005091"/>
    </source>
</evidence>
<feature type="domain" description="Sulfatase N-terminal" evidence="12">
    <location>
        <begin position="247"/>
        <end position="537"/>
    </location>
</feature>
<dbReference type="OrthoDB" id="5901192at2"/>
<feature type="transmembrane region" description="Helical" evidence="11">
    <location>
        <begin position="73"/>
        <end position="95"/>
    </location>
</feature>
<comment type="subcellular location">
    <subcellularLocation>
        <location evidence="1">Cell membrane</location>
        <topology evidence="1">Multi-pass membrane protein</topology>
    </subcellularLocation>
</comment>
<dbReference type="SUPFAM" id="SSF53649">
    <property type="entry name" value="Alkaline phosphatase-like"/>
    <property type="match status" value="1"/>
</dbReference>
<evidence type="ECO:0000256" key="4">
    <source>
        <dbReference type="ARBA" id="ARBA00022692"/>
    </source>
</evidence>
<dbReference type="InterPro" id="IPR012160">
    <property type="entry name" value="LtaS-like"/>
</dbReference>
<dbReference type="GO" id="GO:0005886">
    <property type="term" value="C:plasma membrane"/>
    <property type="evidence" value="ECO:0007669"/>
    <property type="project" value="UniProtKB-SubCell"/>
</dbReference>
<dbReference type="GO" id="GO:0046872">
    <property type="term" value="F:metal ion binding"/>
    <property type="evidence" value="ECO:0007669"/>
    <property type="project" value="UniProtKB-KW"/>
</dbReference>
<feature type="transmembrane region" description="Helical" evidence="11">
    <location>
        <begin position="156"/>
        <end position="175"/>
    </location>
</feature>
<dbReference type="RefSeq" id="WP_129077813.1">
    <property type="nucleotide sequence ID" value="NZ_QOUX01000027.1"/>
</dbReference>
<comment type="similarity">
    <text evidence="2 7">Belongs to the LTA synthase family.</text>
</comment>
<evidence type="ECO:0000256" key="2">
    <source>
        <dbReference type="ARBA" id="ARBA00009983"/>
    </source>
</evidence>
<accession>A0A4Q0VTY3</accession>
<dbReference type="InterPro" id="IPR000917">
    <property type="entry name" value="Sulfatase_N"/>
</dbReference>
<keyword evidence="4 11" id="KW-0812">Transmembrane</keyword>
<dbReference type="EMBL" id="QOUX01000027">
    <property type="protein sequence ID" value="RXJ02100.1"/>
    <property type="molecule type" value="Genomic_DNA"/>
</dbReference>
<feature type="transmembrane region" description="Helical" evidence="11">
    <location>
        <begin position="15"/>
        <end position="34"/>
    </location>
</feature>
<evidence type="ECO:0000259" key="12">
    <source>
        <dbReference type="Pfam" id="PF00884"/>
    </source>
</evidence>
<keyword evidence="6 7" id="KW-0472">Membrane</keyword>
<keyword evidence="9" id="KW-0479">Metal-binding</keyword>
<keyword evidence="14" id="KW-1185">Reference proteome</keyword>
<dbReference type="CDD" id="cd16015">
    <property type="entry name" value="LTA_synthase"/>
    <property type="match status" value="1"/>
</dbReference>
<keyword evidence="3 7" id="KW-1003">Cell membrane</keyword>
<dbReference type="InterPro" id="IPR050448">
    <property type="entry name" value="OpgB/LTA_synthase_biosynth"/>
</dbReference>
<feature type="active site" evidence="8">
    <location>
        <position position="297"/>
    </location>
</feature>
<evidence type="ECO:0000256" key="3">
    <source>
        <dbReference type="ARBA" id="ARBA00022475"/>
    </source>
</evidence>
<gene>
    <name evidence="13" type="ORF">DS745_08405</name>
</gene>
<evidence type="ECO:0000256" key="11">
    <source>
        <dbReference type="SAM" id="Phobius"/>
    </source>
</evidence>
<evidence type="ECO:0000256" key="6">
    <source>
        <dbReference type="ARBA" id="ARBA00023136"/>
    </source>
</evidence>
<dbReference type="AlphaFoldDB" id="A0A4Q0VTY3"/>
<name>A0A4Q0VTY3_9BACI</name>